<dbReference type="EMBL" id="FOOY01000004">
    <property type="protein sequence ID" value="SFG10232.1"/>
    <property type="molecule type" value="Genomic_DNA"/>
</dbReference>
<proteinExistence type="predicted"/>
<evidence type="ECO:0000313" key="2">
    <source>
        <dbReference type="EMBL" id="SFG10232.1"/>
    </source>
</evidence>
<reference evidence="3" key="1">
    <citation type="submission" date="2016-10" db="EMBL/GenBank/DDBJ databases">
        <authorList>
            <person name="Varghese N."/>
            <person name="Submissions S."/>
        </authorList>
    </citation>
    <scope>NUCLEOTIDE SEQUENCE [LARGE SCALE GENOMIC DNA]</scope>
    <source>
        <strain evidence="3">ATCC 700379</strain>
    </source>
</reference>
<name>A0A1I2P228_9BACL</name>
<evidence type="ECO:0000313" key="3">
    <source>
        <dbReference type="Proteomes" id="UP000198752"/>
    </source>
</evidence>
<protein>
    <submittedName>
        <fullName evidence="2">Uncharacterized protein</fullName>
    </submittedName>
</protein>
<keyword evidence="1" id="KW-0472">Membrane</keyword>
<sequence>MNICGLVTYYITLNIIWIFILELFFVLISNINASFQSEINNKQLDYLLSNNYSKLVKSIRFEYRFENFTSRFYSPLGNIRRADYDVRSVAESLVSYNSFYEGFKLICYRLNPFRIFNIVIILLSVYLIFGYQFILTWIDFAFNFILKWNNYFPTFLSLIAIFITVVYSSKHGRFIRTKIKIKSSDFDECMMFNKEFSNAVLDSLIFSMSNIDHFMGYRNILINSFTKNNLFEKNYNQLKGLLNDVKNLDELKEIVKENLGHKLKFPFLKVKKNYVCYLLDSKFNSFSAKNIGNDYVVSTIVCDKEYFIKTIDFYIKYNKSMEQFQSSIDQFALSLIRDIVCLKMYLEIITKELQKGNLVSSLFENVFKK</sequence>
<organism evidence="2 3">
    <name type="scientific">Sporolactobacillus nakayamae</name>
    <dbReference type="NCBI Taxonomy" id="269670"/>
    <lineage>
        <taxon>Bacteria</taxon>
        <taxon>Bacillati</taxon>
        <taxon>Bacillota</taxon>
        <taxon>Bacilli</taxon>
        <taxon>Bacillales</taxon>
        <taxon>Sporolactobacillaceae</taxon>
        <taxon>Sporolactobacillus</taxon>
    </lineage>
</organism>
<feature type="transmembrane region" description="Helical" evidence="1">
    <location>
        <begin position="150"/>
        <end position="168"/>
    </location>
</feature>
<keyword evidence="3" id="KW-1185">Reference proteome</keyword>
<keyword evidence="1" id="KW-1133">Transmembrane helix</keyword>
<dbReference type="RefSeq" id="WP_093670069.1">
    <property type="nucleotide sequence ID" value="NZ_FOOY01000004.1"/>
</dbReference>
<feature type="transmembrane region" description="Helical" evidence="1">
    <location>
        <begin position="6"/>
        <end position="28"/>
    </location>
</feature>
<accession>A0A1I2P228</accession>
<dbReference type="Proteomes" id="UP000198752">
    <property type="component" value="Unassembled WGS sequence"/>
</dbReference>
<feature type="transmembrane region" description="Helical" evidence="1">
    <location>
        <begin position="115"/>
        <end position="138"/>
    </location>
</feature>
<gene>
    <name evidence="2" type="ORF">SAMN02982927_00679</name>
</gene>
<evidence type="ECO:0000256" key="1">
    <source>
        <dbReference type="SAM" id="Phobius"/>
    </source>
</evidence>
<dbReference type="STRING" id="269670.SAMN02982927_00679"/>
<keyword evidence="1" id="KW-0812">Transmembrane</keyword>
<dbReference type="AlphaFoldDB" id="A0A1I2P228"/>